<keyword evidence="5 6" id="KW-0472">Membrane</keyword>
<dbReference type="RefSeq" id="WP_188447909.1">
    <property type="nucleotide sequence ID" value="NZ_BMFO01000001.1"/>
</dbReference>
<evidence type="ECO:0000256" key="2">
    <source>
        <dbReference type="ARBA" id="ARBA00022692"/>
    </source>
</evidence>
<feature type="transmembrane region" description="Helical" evidence="6">
    <location>
        <begin position="339"/>
        <end position="361"/>
    </location>
</feature>
<proteinExistence type="predicted"/>
<reference evidence="7" key="2">
    <citation type="submission" date="2020-09" db="EMBL/GenBank/DDBJ databases">
        <authorList>
            <person name="Sun Q."/>
            <person name="Zhou Y."/>
        </authorList>
    </citation>
    <scope>NUCLEOTIDE SEQUENCE</scope>
    <source>
        <strain evidence="7">CGMCC 1.12726</strain>
    </source>
</reference>
<evidence type="ECO:0000256" key="1">
    <source>
        <dbReference type="ARBA" id="ARBA00004141"/>
    </source>
</evidence>
<feature type="transmembrane region" description="Helical" evidence="6">
    <location>
        <begin position="21"/>
        <end position="41"/>
    </location>
</feature>
<dbReference type="AlphaFoldDB" id="A0A917FJW3"/>
<protein>
    <submittedName>
        <fullName evidence="7">Rod shape-determining protein RodA</fullName>
    </submittedName>
</protein>
<accession>A0A917FJW3</accession>
<keyword evidence="4 6" id="KW-1133">Transmembrane helix</keyword>
<dbReference type="Pfam" id="PF01098">
    <property type="entry name" value="FTSW_RODA_SPOVE"/>
    <property type="match status" value="1"/>
</dbReference>
<dbReference type="PANTHER" id="PTHR30474">
    <property type="entry name" value="CELL CYCLE PROTEIN"/>
    <property type="match status" value="1"/>
</dbReference>
<dbReference type="InterPro" id="IPR011923">
    <property type="entry name" value="RodA/MrdB"/>
</dbReference>
<feature type="transmembrane region" description="Helical" evidence="6">
    <location>
        <begin position="162"/>
        <end position="179"/>
    </location>
</feature>
<dbReference type="InterPro" id="IPR001182">
    <property type="entry name" value="FtsW/RodA"/>
</dbReference>
<evidence type="ECO:0000256" key="3">
    <source>
        <dbReference type="ARBA" id="ARBA00022960"/>
    </source>
</evidence>
<dbReference type="PANTHER" id="PTHR30474:SF1">
    <property type="entry name" value="PEPTIDOGLYCAN GLYCOSYLTRANSFERASE MRDB"/>
    <property type="match status" value="1"/>
</dbReference>
<feature type="transmembrane region" description="Helical" evidence="6">
    <location>
        <begin position="110"/>
        <end position="130"/>
    </location>
</feature>
<dbReference type="GO" id="GO:0005886">
    <property type="term" value="C:plasma membrane"/>
    <property type="evidence" value="ECO:0007669"/>
    <property type="project" value="TreeGrafter"/>
</dbReference>
<feature type="transmembrane region" description="Helical" evidence="6">
    <location>
        <begin position="79"/>
        <end position="98"/>
    </location>
</feature>
<keyword evidence="8" id="KW-1185">Reference proteome</keyword>
<feature type="transmembrane region" description="Helical" evidence="6">
    <location>
        <begin position="186"/>
        <end position="204"/>
    </location>
</feature>
<gene>
    <name evidence="7" type="primary">mrdB</name>
    <name evidence="7" type="ORF">GCM10010960_07640</name>
</gene>
<reference evidence="7" key="1">
    <citation type="journal article" date="2014" name="Int. J. Syst. Evol. Microbiol.">
        <title>Complete genome sequence of Corynebacterium casei LMG S-19264T (=DSM 44701T), isolated from a smear-ripened cheese.</title>
        <authorList>
            <consortium name="US DOE Joint Genome Institute (JGI-PGF)"/>
            <person name="Walter F."/>
            <person name="Albersmeier A."/>
            <person name="Kalinowski J."/>
            <person name="Ruckert C."/>
        </authorList>
    </citation>
    <scope>NUCLEOTIDE SEQUENCE</scope>
    <source>
        <strain evidence="7">CGMCC 1.12726</strain>
    </source>
</reference>
<feature type="transmembrane region" description="Helical" evidence="6">
    <location>
        <begin position="273"/>
        <end position="294"/>
    </location>
</feature>
<evidence type="ECO:0000256" key="5">
    <source>
        <dbReference type="ARBA" id="ARBA00023136"/>
    </source>
</evidence>
<dbReference type="Proteomes" id="UP000632858">
    <property type="component" value="Unassembled WGS sequence"/>
</dbReference>
<name>A0A917FJW3_9GAMM</name>
<feature type="transmembrane region" description="Helical" evidence="6">
    <location>
        <begin position="47"/>
        <end position="67"/>
    </location>
</feature>
<feature type="transmembrane region" description="Helical" evidence="6">
    <location>
        <begin position="137"/>
        <end position="156"/>
    </location>
</feature>
<dbReference type="GO" id="GO:0032153">
    <property type="term" value="C:cell division site"/>
    <property type="evidence" value="ECO:0007669"/>
    <property type="project" value="TreeGrafter"/>
</dbReference>
<dbReference type="GO" id="GO:0008360">
    <property type="term" value="P:regulation of cell shape"/>
    <property type="evidence" value="ECO:0007669"/>
    <property type="project" value="UniProtKB-KW"/>
</dbReference>
<dbReference type="NCBIfam" id="TIGR02210">
    <property type="entry name" value="rodA_shape"/>
    <property type="match status" value="1"/>
</dbReference>
<comment type="subcellular location">
    <subcellularLocation>
        <location evidence="1">Membrane</location>
        <topology evidence="1">Multi-pass membrane protein</topology>
    </subcellularLocation>
</comment>
<sequence>MVEAIISLRRFIRRLLARVDAPLMLALMTVMAVSLLVQASAGEDPLRAVLAQGARFVIGSAALVLIANTSPANLRAWTPWVYGFTLALMPLVFLFGSGRSANLWLDLGVFYLQPGELLKLSVPMMLAWYLNRQTLPPSWRTLLVSAVIVGAPVALIVKQPDFGTGMLVLASGGFALFLAGLQWQRIAFAAAAAAAAIPIGYQFLMPYQKDRIHVFLNPESAPQGAGWNIIQSKIAIGSGGLTGKGWGDSTQANLDFLPEHTTDFAFSVFSEEWGWLGVLAILLVYFFIISRALWMAMNARDAYSRLLAGALALTFFIYILVNAGMVAGFLPVVGVPMPLISYGGTSAVSLLAGFGLVMSAYSHRKYLAD</sequence>
<evidence type="ECO:0000256" key="6">
    <source>
        <dbReference type="SAM" id="Phobius"/>
    </source>
</evidence>
<evidence type="ECO:0000256" key="4">
    <source>
        <dbReference type="ARBA" id="ARBA00022989"/>
    </source>
</evidence>
<dbReference type="GO" id="GO:0051301">
    <property type="term" value="P:cell division"/>
    <property type="evidence" value="ECO:0007669"/>
    <property type="project" value="InterPro"/>
</dbReference>
<evidence type="ECO:0000313" key="7">
    <source>
        <dbReference type="EMBL" id="GGF88194.1"/>
    </source>
</evidence>
<keyword evidence="3" id="KW-0133">Cell shape</keyword>
<keyword evidence="2 6" id="KW-0812">Transmembrane</keyword>
<feature type="transmembrane region" description="Helical" evidence="6">
    <location>
        <begin position="306"/>
        <end position="333"/>
    </location>
</feature>
<evidence type="ECO:0000313" key="8">
    <source>
        <dbReference type="Proteomes" id="UP000632858"/>
    </source>
</evidence>
<dbReference type="GO" id="GO:0015648">
    <property type="term" value="F:lipid-linked peptidoglycan transporter activity"/>
    <property type="evidence" value="ECO:0007669"/>
    <property type="project" value="TreeGrafter"/>
</dbReference>
<dbReference type="EMBL" id="BMFO01000001">
    <property type="protein sequence ID" value="GGF88194.1"/>
    <property type="molecule type" value="Genomic_DNA"/>
</dbReference>
<organism evidence="7 8">
    <name type="scientific">Arenimonas maotaiensis</name>
    <dbReference type="NCBI Taxonomy" id="1446479"/>
    <lineage>
        <taxon>Bacteria</taxon>
        <taxon>Pseudomonadati</taxon>
        <taxon>Pseudomonadota</taxon>
        <taxon>Gammaproteobacteria</taxon>
        <taxon>Lysobacterales</taxon>
        <taxon>Lysobacteraceae</taxon>
        <taxon>Arenimonas</taxon>
    </lineage>
</organism>
<comment type="caution">
    <text evidence="7">The sequence shown here is derived from an EMBL/GenBank/DDBJ whole genome shotgun (WGS) entry which is preliminary data.</text>
</comment>